<dbReference type="PANTHER" id="PTHR46999">
    <property type="entry name" value="ALPHA-GLUCAN WATER DIKINASE 1, CHLOROPLASTIC-RELATED"/>
    <property type="match status" value="1"/>
</dbReference>
<dbReference type="PANTHER" id="PTHR46999:SF1">
    <property type="entry name" value="ALPHA-GLUCAN WATER DIKINASE 1, CHLOROPLASTIC"/>
    <property type="match status" value="1"/>
</dbReference>
<organism evidence="5 6">
    <name type="scientific">Chloropicon primus</name>
    <dbReference type="NCBI Taxonomy" id="1764295"/>
    <lineage>
        <taxon>Eukaryota</taxon>
        <taxon>Viridiplantae</taxon>
        <taxon>Chlorophyta</taxon>
        <taxon>Chloropicophyceae</taxon>
        <taxon>Chloropicales</taxon>
        <taxon>Chloropicaceae</taxon>
        <taxon>Chloropicon</taxon>
    </lineage>
</organism>
<dbReference type="InterPro" id="IPR056301">
    <property type="entry name" value="GWD-like_N_Ig"/>
</dbReference>
<dbReference type="EMBL" id="CP031037">
    <property type="protein sequence ID" value="QDZ20533.1"/>
    <property type="molecule type" value="Genomic_DNA"/>
</dbReference>
<evidence type="ECO:0000256" key="2">
    <source>
        <dbReference type="ARBA" id="ARBA00023277"/>
    </source>
</evidence>
<evidence type="ECO:0000256" key="1">
    <source>
        <dbReference type="ARBA" id="ARBA00022723"/>
    </source>
</evidence>
<name>A0A5B8MJ86_9CHLO</name>
<evidence type="ECO:0000256" key="3">
    <source>
        <dbReference type="SAM" id="MobiDB-lite"/>
    </source>
</evidence>
<feature type="domain" description="Alpha-glucan water dikinase-like N-terminal Ig-like" evidence="4">
    <location>
        <begin position="202"/>
        <end position="308"/>
    </location>
</feature>
<gene>
    <name evidence="5" type="ORF">A3770_04p30510</name>
</gene>
<sequence length="695" mass="75475">MKGKGVVRRVEGVPARESWGRRRTGARRRGANAHGSTRTAAPNGGTRCSSSSSPLFSSGRSTKQASWCLGREACSRRGWGLGAAREGVDAAREAKDSLVDVSAAEAIKKLAFLSQLTEAEKDEYVRTALEDLRARLKGWPPEPERLPSSERLDAISESMKDGSIVLRRSYPIGDFGETLLVLVEEVKAAEQDGSGSGGSRGYRIRFYANAESPMQLHWGVIGTNDKTQSQWLLPPDELRPYDTSCTEEACNTELGGAGALQMTMVEISSNNPVAGLTFVLKKNGGKRGGEEADLWVKANDGGNFFVPLPTDWVKAAVSEKKAALRAGYLLEKIAQGTEGVVMYHHTYTIPGGTMIAMVKAVNASYQIEIVVDTVEDQSITLHWGMSTGNFDLNPEAEILAEDVKTDQMVNASGEWVLPPELSRPTNTECEDEENICSTELEHEGDHNVKRAIINAKPIAGVTGISFVLKIGEDYVRNDEGEDFHIPVPAGILQELSHEATNSQEVLLQRVFALGRDGSHGRVLALVSTQANSETMVEFFSDSPEPLVLHWGVSRAQMGEWMLPDVSIMHEPADSEIIAGKACETKFNMAPGQLLNDLLSSPEDADPSSFQEGQEGAGVAFAYLQRACLRFKADSDVIALPFVVRTDFSGTKQIWFKDYWGNYLLPLENAEGPRPVKEVAGKSDGSPATGVPGESR</sequence>
<evidence type="ECO:0000313" key="5">
    <source>
        <dbReference type="EMBL" id="QDZ20533.1"/>
    </source>
</evidence>
<protein>
    <recommendedName>
        <fullName evidence="4">Alpha-glucan water dikinase-like N-terminal Ig-like domain-containing protein</fullName>
    </recommendedName>
</protein>
<feature type="region of interest" description="Disordered" evidence="3">
    <location>
        <begin position="1"/>
        <end position="60"/>
    </location>
</feature>
<dbReference type="AlphaFoldDB" id="A0A5B8MJ86"/>
<dbReference type="Proteomes" id="UP000316726">
    <property type="component" value="Chromosome 4"/>
</dbReference>
<feature type="domain" description="Alpha-glucan water dikinase-like N-terminal Ig-like" evidence="4">
    <location>
        <begin position="522"/>
        <end position="664"/>
    </location>
</feature>
<feature type="compositionally biased region" description="Basic residues" evidence="3">
    <location>
        <begin position="21"/>
        <end position="31"/>
    </location>
</feature>
<dbReference type="Pfam" id="PF23166">
    <property type="entry name" value="Ig_N_CWD1"/>
    <property type="match status" value="2"/>
</dbReference>
<keyword evidence="1" id="KW-0479">Metal-binding</keyword>
<accession>A0A5B8MJ86</accession>
<feature type="region of interest" description="Disordered" evidence="3">
    <location>
        <begin position="673"/>
        <end position="695"/>
    </location>
</feature>
<keyword evidence="2" id="KW-0119">Carbohydrate metabolism</keyword>
<evidence type="ECO:0000259" key="4">
    <source>
        <dbReference type="Pfam" id="PF23166"/>
    </source>
</evidence>
<proteinExistence type="predicted"/>
<evidence type="ECO:0000313" key="6">
    <source>
        <dbReference type="Proteomes" id="UP000316726"/>
    </source>
</evidence>
<keyword evidence="6" id="KW-1185">Reference proteome</keyword>
<feature type="compositionally biased region" description="Low complexity" evidence="3">
    <location>
        <begin position="49"/>
        <end position="60"/>
    </location>
</feature>
<dbReference type="GO" id="GO:0046872">
    <property type="term" value="F:metal ion binding"/>
    <property type="evidence" value="ECO:0007669"/>
    <property type="project" value="UniProtKB-KW"/>
</dbReference>
<reference evidence="5 6" key="1">
    <citation type="submission" date="2018-07" db="EMBL/GenBank/DDBJ databases">
        <title>The complete nuclear genome of the prasinophyte Chloropicon primus (CCMP1205).</title>
        <authorList>
            <person name="Pombert J.-F."/>
            <person name="Otis C."/>
            <person name="Turmel M."/>
            <person name="Lemieux C."/>
        </authorList>
    </citation>
    <scope>NUCLEOTIDE SEQUENCE [LARGE SCALE GENOMIC DNA]</scope>
    <source>
        <strain evidence="5 6">CCMP1205</strain>
    </source>
</reference>